<evidence type="ECO:0000256" key="2">
    <source>
        <dbReference type="ARBA" id="ARBA00008000"/>
    </source>
</evidence>
<evidence type="ECO:0000256" key="5">
    <source>
        <dbReference type="ARBA" id="ARBA00023002"/>
    </source>
</evidence>
<evidence type="ECO:0000256" key="1">
    <source>
        <dbReference type="ARBA" id="ARBA00001974"/>
    </source>
</evidence>
<dbReference type="InterPro" id="IPR036318">
    <property type="entry name" value="FAD-bd_PCMH-like_sf"/>
</dbReference>
<keyword evidence="3" id="KW-0285">Flavoprotein</keyword>
<dbReference type="PANTHER" id="PTHR42934">
    <property type="entry name" value="GLYCOLATE OXIDASE SUBUNIT GLCD"/>
    <property type="match status" value="1"/>
</dbReference>
<dbReference type="AlphaFoldDB" id="A0A6N9HB25"/>
<feature type="domain" description="FAD-binding PCMH-type" evidence="6">
    <location>
        <begin position="34"/>
        <end position="213"/>
    </location>
</feature>
<dbReference type="SUPFAM" id="SSF55103">
    <property type="entry name" value="FAD-linked oxidases, C-terminal domain"/>
    <property type="match status" value="1"/>
</dbReference>
<evidence type="ECO:0000313" key="8">
    <source>
        <dbReference type="Proteomes" id="UP000469215"/>
    </source>
</evidence>
<evidence type="ECO:0000313" key="7">
    <source>
        <dbReference type="EMBL" id="MYM20931.1"/>
    </source>
</evidence>
<dbReference type="EMBL" id="WWEQ01000099">
    <property type="protein sequence ID" value="MYM20931.1"/>
    <property type="molecule type" value="Genomic_DNA"/>
</dbReference>
<dbReference type="FunFam" id="1.10.45.10:FF:000001">
    <property type="entry name" value="D-lactate dehydrogenase mitochondrial"/>
    <property type="match status" value="1"/>
</dbReference>
<organism evidence="7 8">
    <name type="scientific">Brevibacterium rongguiense</name>
    <dbReference type="NCBI Taxonomy" id="2695267"/>
    <lineage>
        <taxon>Bacteria</taxon>
        <taxon>Bacillati</taxon>
        <taxon>Actinomycetota</taxon>
        <taxon>Actinomycetes</taxon>
        <taxon>Micrococcales</taxon>
        <taxon>Brevibacteriaceae</taxon>
        <taxon>Brevibacterium</taxon>
    </lineage>
</organism>
<comment type="similarity">
    <text evidence="2">Belongs to the FAD-binding oxidoreductase/transferase type 4 family.</text>
</comment>
<keyword evidence="4" id="KW-0274">FAD</keyword>
<dbReference type="RefSeq" id="WP_160954332.1">
    <property type="nucleotide sequence ID" value="NZ_WWEQ01000099.1"/>
</dbReference>
<dbReference type="PROSITE" id="PS51387">
    <property type="entry name" value="FAD_PCMH"/>
    <property type="match status" value="1"/>
</dbReference>
<evidence type="ECO:0000256" key="4">
    <source>
        <dbReference type="ARBA" id="ARBA00022827"/>
    </source>
</evidence>
<dbReference type="Gene3D" id="1.10.45.10">
    <property type="entry name" value="Vanillyl-alcohol Oxidase, Chain A, domain 4"/>
    <property type="match status" value="1"/>
</dbReference>
<dbReference type="FunFam" id="3.30.70.2740:FF:000001">
    <property type="entry name" value="D-lactate dehydrogenase mitochondrial"/>
    <property type="match status" value="1"/>
</dbReference>
<name>A0A6N9HB25_9MICO</name>
<dbReference type="Gene3D" id="3.30.465.10">
    <property type="match status" value="1"/>
</dbReference>
<dbReference type="InterPro" id="IPR016171">
    <property type="entry name" value="Vanillyl_alc_oxidase_C-sub2"/>
</dbReference>
<comment type="caution">
    <text evidence="7">The sequence shown here is derived from an EMBL/GenBank/DDBJ whole genome shotgun (WGS) entry which is preliminary data.</text>
</comment>
<comment type="cofactor">
    <cofactor evidence="1">
        <name>FAD</name>
        <dbReference type="ChEBI" id="CHEBI:57692"/>
    </cofactor>
</comment>
<sequence length="467" mass="47596">MDLAPLREALSAGAVVEDADVIAAHSADHALFSPVGTARALVRAHSIEDVQATLRFAHEHRIPVVPQGSRTGLSGAANAVDGCLLLSLAKMDAIVGIDPAEGTCTVQPGVINQALKDALADHGLSYPPDPGSVAISSIGGNVATNAGGLCCVKYGVTADYVRRLRVVLADGSLTTLGRPTAKGVAGLGLAQLFVGSEGTLGVVVEVTLDVVPALPQPLTAIAVFPDSVSAAGTVSDYMTSGGKPALMEFIDGTTIGMINDYGDFGLPADAGAMLIVQADGDGTLSAASAELEAFAAAARANGASEVMHSEDPRDSELLIAARRAVSPASEKYAVAHGGGVLVDDVCVPRERLREMFAAVARVDAQFPDLTVGTCAHAGDGNLHPSIFFDAQDPHAVAAAEEAFALIMEAGLELGGTITGEHGVGVLKAGWLARELDPAARALHLAIKRAVDPRGILNPGKMLALLGE</sequence>
<keyword evidence="8" id="KW-1185">Reference proteome</keyword>
<dbReference type="InterPro" id="IPR051914">
    <property type="entry name" value="FAD-linked_OxidoTrans_Type4"/>
</dbReference>
<dbReference type="InterPro" id="IPR016164">
    <property type="entry name" value="FAD-linked_Oxase-like_C"/>
</dbReference>
<keyword evidence="5" id="KW-0560">Oxidoreductase</keyword>
<dbReference type="Pfam" id="PF01565">
    <property type="entry name" value="FAD_binding_4"/>
    <property type="match status" value="1"/>
</dbReference>
<dbReference type="InterPro" id="IPR016166">
    <property type="entry name" value="FAD-bd_PCMH"/>
</dbReference>
<dbReference type="Gene3D" id="3.30.70.2740">
    <property type="match status" value="1"/>
</dbReference>
<gene>
    <name evidence="7" type="ORF">GSY69_13410</name>
</gene>
<dbReference type="InterPro" id="IPR004113">
    <property type="entry name" value="FAD-bd_oxidored_4_C"/>
</dbReference>
<protein>
    <submittedName>
        <fullName evidence="7">FAD-binding protein</fullName>
    </submittedName>
</protein>
<evidence type="ECO:0000259" key="6">
    <source>
        <dbReference type="PROSITE" id="PS51387"/>
    </source>
</evidence>
<dbReference type="Pfam" id="PF02913">
    <property type="entry name" value="FAD-oxidase_C"/>
    <property type="match status" value="1"/>
</dbReference>
<dbReference type="PANTHER" id="PTHR42934:SF2">
    <property type="entry name" value="GLYCOLATE OXIDASE SUBUNIT GLCD"/>
    <property type="match status" value="1"/>
</dbReference>
<dbReference type="GO" id="GO:0071949">
    <property type="term" value="F:FAD binding"/>
    <property type="evidence" value="ECO:0007669"/>
    <property type="project" value="InterPro"/>
</dbReference>
<proteinExistence type="inferred from homology"/>
<dbReference type="InterPro" id="IPR006094">
    <property type="entry name" value="Oxid_FAD_bind_N"/>
</dbReference>
<dbReference type="SUPFAM" id="SSF56176">
    <property type="entry name" value="FAD-binding/transporter-associated domain-like"/>
    <property type="match status" value="1"/>
</dbReference>
<dbReference type="Proteomes" id="UP000469215">
    <property type="component" value="Unassembled WGS sequence"/>
</dbReference>
<dbReference type="GO" id="GO:0016491">
    <property type="term" value="F:oxidoreductase activity"/>
    <property type="evidence" value="ECO:0007669"/>
    <property type="project" value="UniProtKB-KW"/>
</dbReference>
<evidence type="ECO:0000256" key="3">
    <source>
        <dbReference type="ARBA" id="ARBA00022630"/>
    </source>
</evidence>
<dbReference type="InterPro" id="IPR016169">
    <property type="entry name" value="FAD-bd_PCMH_sub2"/>
</dbReference>
<accession>A0A6N9HB25</accession>
<reference evidence="7 8" key="1">
    <citation type="submission" date="2020-01" db="EMBL/GenBank/DDBJ databases">
        <authorList>
            <person name="Deng T."/>
        </authorList>
    </citation>
    <scope>NUCLEOTIDE SEQUENCE [LARGE SCALE GENOMIC DNA]</scope>
    <source>
        <strain evidence="7 8">5221</strain>
    </source>
</reference>